<accession>A0A6G9YH17</accession>
<dbReference type="PANTHER" id="PTHR16026:SF0">
    <property type="entry name" value="CARTILAGE ACIDIC PROTEIN 1"/>
    <property type="match status" value="1"/>
</dbReference>
<dbReference type="KEGG" id="nah:F5544_22895"/>
<protein>
    <submittedName>
        <fullName evidence="4">RNA-binding protein</fullName>
    </submittedName>
</protein>
<evidence type="ECO:0000259" key="3">
    <source>
        <dbReference type="Pfam" id="PF07593"/>
    </source>
</evidence>
<dbReference type="InterPro" id="IPR011519">
    <property type="entry name" value="UnbV_ASPIC"/>
</dbReference>
<evidence type="ECO:0000313" key="5">
    <source>
        <dbReference type="Proteomes" id="UP000503540"/>
    </source>
</evidence>
<dbReference type="SUPFAM" id="SSF69318">
    <property type="entry name" value="Integrin alpha N-terminal domain"/>
    <property type="match status" value="1"/>
</dbReference>
<dbReference type="EMBL" id="CP046172">
    <property type="protein sequence ID" value="QIS12440.1"/>
    <property type="molecule type" value="Genomic_DNA"/>
</dbReference>
<feature type="domain" description="ASPIC/UnbV" evidence="3">
    <location>
        <begin position="586"/>
        <end position="645"/>
    </location>
</feature>
<dbReference type="Proteomes" id="UP000503540">
    <property type="component" value="Chromosome"/>
</dbReference>
<dbReference type="InterPro" id="IPR028994">
    <property type="entry name" value="Integrin_alpha_N"/>
</dbReference>
<dbReference type="PANTHER" id="PTHR16026">
    <property type="entry name" value="CARTILAGE ACIDIC PROTEIN 1"/>
    <property type="match status" value="1"/>
</dbReference>
<organism evidence="4 5">
    <name type="scientific">Nocardia arthritidis</name>
    <dbReference type="NCBI Taxonomy" id="228602"/>
    <lineage>
        <taxon>Bacteria</taxon>
        <taxon>Bacillati</taxon>
        <taxon>Actinomycetota</taxon>
        <taxon>Actinomycetes</taxon>
        <taxon>Mycobacteriales</taxon>
        <taxon>Nocardiaceae</taxon>
        <taxon>Nocardia</taxon>
    </lineage>
</organism>
<dbReference type="Gene3D" id="2.130.10.130">
    <property type="entry name" value="Integrin alpha, N-terminal"/>
    <property type="match status" value="1"/>
</dbReference>
<reference evidence="4 5" key="1">
    <citation type="journal article" date="2019" name="ACS Chem. Biol.">
        <title>Identification and Mobilization of a Cryptic Antibiotic Biosynthesis Gene Locus from a Human-Pathogenic Nocardia Isolate.</title>
        <authorList>
            <person name="Herisse M."/>
            <person name="Ishida K."/>
            <person name="Porter J.L."/>
            <person name="Howden B."/>
            <person name="Hertweck C."/>
            <person name="Stinear T.P."/>
            <person name="Pidot S.J."/>
        </authorList>
    </citation>
    <scope>NUCLEOTIDE SEQUENCE [LARGE SCALE GENOMIC DNA]</scope>
    <source>
        <strain evidence="4 5">AUSMDU00012717</strain>
    </source>
</reference>
<keyword evidence="1" id="KW-0732">Signal</keyword>
<keyword evidence="2" id="KW-1133">Transmembrane helix</keyword>
<keyword evidence="5" id="KW-1185">Reference proteome</keyword>
<keyword evidence="2" id="KW-0472">Membrane</keyword>
<keyword evidence="2" id="KW-0812">Transmembrane</keyword>
<name>A0A6G9YH17_9NOCA</name>
<dbReference type="Pfam" id="PF07593">
    <property type="entry name" value="UnbV_ASPIC"/>
    <property type="match status" value="1"/>
</dbReference>
<sequence>MPHRRGVDDSDGSRIVKVRTKLLVPTLGAVLLLLSIFLIGRAQVTTPDPAQVAAGYRLDPMPIAMPPGYDQMPKHTVRQVNPAYQNLRSWISSVGASIAINDLVGHGRSDGMCIVDTRTDAVVVTYAPTAPATDRFTPFTLRPDPLIVDSTMAPMGCAPGDFTGDGQMDLLVYYWGRTPIIFQHNAVTTLSAAAYTPVEVVPSGSTRDRYNGELWNTNAISIADFDGDGHPDLVFGNYFPNSGVLDPNGHPDVVMNDSMSNARNAAGERVFRWAGNDPAGHPTYSEQKDAVPVEDATGWTLALASGDLTGDLLPELYIANDFGHDHLLYNQSAPGRIRFGAATGRRTWTTPKSFVLGNDSFKGMGVDFADLYQRGKFDMLVSNIDTPWGLQESNFVWRNDAASPGEMRDDLAAGEAPFSQQAQQLGLAWTGWCWDVKAADLRNSGNLDVLQTAGFVQGNDADNRWAWLQELATSNDVLLHNPELWPRVTPGDDIAGRHTMALYAKGGDGKYVDITAQAGTDAAIPTRGIAVADTTGTGMLDFAVARQWGPPAFFANHSPNPGRPLELRLYRPTQTSSAPVVLGQPAYNAAVTVRTADGKTMRGQLDGGSGHSGKRGFDVHFGLGAAAGPATAEIEWLDTTGGRHQQTLQLSPGTHALMLTDTATEIAKEVTAP</sequence>
<dbReference type="InterPro" id="IPR027039">
    <property type="entry name" value="Crtac1"/>
</dbReference>
<gene>
    <name evidence="4" type="ORF">F5544_22895</name>
</gene>
<proteinExistence type="predicted"/>
<evidence type="ECO:0000256" key="2">
    <source>
        <dbReference type="SAM" id="Phobius"/>
    </source>
</evidence>
<dbReference type="InterPro" id="IPR013517">
    <property type="entry name" value="FG-GAP"/>
</dbReference>
<dbReference type="AlphaFoldDB" id="A0A6G9YH17"/>
<evidence type="ECO:0000313" key="4">
    <source>
        <dbReference type="EMBL" id="QIS12440.1"/>
    </source>
</evidence>
<dbReference type="Pfam" id="PF01839">
    <property type="entry name" value="FG-GAP"/>
    <property type="match status" value="1"/>
</dbReference>
<feature type="transmembrane region" description="Helical" evidence="2">
    <location>
        <begin position="21"/>
        <end position="40"/>
    </location>
</feature>
<evidence type="ECO:0000256" key="1">
    <source>
        <dbReference type="ARBA" id="ARBA00022729"/>
    </source>
</evidence>